<organism evidence="1 2">
    <name type="scientific">Streptomyces cavernicola</name>
    <dbReference type="NCBI Taxonomy" id="3043613"/>
    <lineage>
        <taxon>Bacteria</taxon>
        <taxon>Bacillati</taxon>
        <taxon>Actinomycetota</taxon>
        <taxon>Actinomycetes</taxon>
        <taxon>Kitasatosporales</taxon>
        <taxon>Streptomycetaceae</taxon>
        <taxon>Streptomyces</taxon>
    </lineage>
</organism>
<protein>
    <submittedName>
        <fullName evidence="1">Uncharacterized protein</fullName>
    </submittedName>
</protein>
<evidence type="ECO:0000313" key="2">
    <source>
        <dbReference type="Proteomes" id="UP001223978"/>
    </source>
</evidence>
<sequence>MTVTQQFLLDSYRAAQHGAPQPPAPGRHDWRTVRELRDHRSFEAVVHERPAHGRLRLALARLFGTGGAAH</sequence>
<comment type="caution">
    <text evidence="1">The sequence shown here is derived from an EMBL/GenBank/DDBJ whole genome shotgun (WGS) entry which is preliminary data.</text>
</comment>
<name>A0ABT6SF48_9ACTN</name>
<keyword evidence="2" id="KW-1185">Reference proteome</keyword>
<accession>A0ABT6SF48</accession>
<proteinExistence type="predicted"/>
<evidence type="ECO:0000313" key="1">
    <source>
        <dbReference type="EMBL" id="MDI3406806.1"/>
    </source>
</evidence>
<dbReference type="Proteomes" id="UP001223978">
    <property type="component" value="Unassembled WGS sequence"/>
</dbReference>
<gene>
    <name evidence="1" type="ORF">QIS96_23710</name>
</gene>
<reference evidence="1 2" key="1">
    <citation type="submission" date="2023-05" db="EMBL/GenBank/DDBJ databases">
        <title>Draft genome sequence of Streptomyces sp. B-S-A6 isolated from a cave soil in Thailand.</title>
        <authorList>
            <person name="Chamroensaksri N."/>
            <person name="Muangham S."/>
        </authorList>
    </citation>
    <scope>NUCLEOTIDE SEQUENCE [LARGE SCALE GENOMIC DNA]</scope>
    <source>
        <strain evidence="1 2">B-S-A6</strain>
    </source>
</reference>
<dbReference type="EMBL" id="JASCIQ010000026">
    <property type="protein sequence ID" value="MDI3406806.1"/>
    <property type="molecule type" value="Genomic_DNA"/>
</dbReference>
<dbReference type="RefSeq" id="WP_282544727.1">
    <property type="nucleotide sequence ID" value="NZ_JASCIQ010000026.1"/>
</dbReference>